<dbReference type="PROSITE" id="PS00211">
    <property type="entry name" value="ABC_TRANSPORTER_1"/>
    <property type="match status" value="1"/>
</dbReference>
<dbReference type="GO" id="GO:0008643">
    <property type="term" value="P:carbohydrate transport"/>
    <property type="evidence" value="ECO:0007669"/>
    <property type="project" value="InterPro"/>
</dbReference>
<dbReference type="OrthoDB" id="7838608at2"/>
<dbReference type="InterPro" id="IPR015855">
    <property type="entry name" value="ABC_transpr_MalK-like"/>
</dbReference>
<dbReference type="InterPro" id="IPR040582">
    <property type="entry name" value="OB_MalK-like"/>
</dbReference>
<gene>
    <name evidence="5" type="primary">ugpC</name>
    <name evidence="5" type="ORF">DZF91_28205</name>
</gene>
<comment type="caution">
    <text evidence="5">The sequence shown here is derived from an EMBL/GenBank/DDBJ whole genome shotgun (WGS) entry which is preliminary data.</text>
</comment>
<dbReference type="InterPro" id="IPR008995">
    <property type="entry name" value="Mo/tungstate-bd_C_term_dom"/>
</dbReference>
<dbReference type="RefSeq" id="WP_117360159.1">
    <property type="nucleotide sequence ID" value="NZ_QURH01000824.1"/>
</dbReference>
<dbReference type="Gene3D" id="3.40.50.300">
    <property type="entry name" value="P-loop containing nucleotide triphosphate hydrolases"/>
    <property type="match status" value="1"/>
</dbReference>
<accession>A0A372JEE6</accession>
<dbReference type="GO" id="GO:0016887">
    <property type="term" value="F:ATP hydrolysis activity"/>
    <property type="evidence" value="ECO:0007669"/>
    <property type="project" value="InterPro"/>
</dbReference>
<dbReference type="SUPFAM" id="SSF50331">
    <property type="entry name" value="MOP-like"/>
    <property type="match status" value="1"/>
</dbReference>
<keyword evidence="3 5" id="KW-0067">ATP-binding</keyword>
<dbReference type="Pfam" id="PF17912">
    <property type="entry name" value="OB_MalK"/>
    <property type="match status" value="1"/>
</dbReference>
<name>A0A372JEE6_9ACTN</name>
<feature type="domain" description="ABC transporter" evidence="4">
    <location>
        <begin position="4"/>
        <end position="235"/>
    </location>
</feature>
<dbReference type="InterPro" id="IPR017871">
    <property type="entry name" value="ABC_transporter-like_CS"/>
</dbReference>
<organism evidence="5 6">
    <name type="scientific">Actinomadura logoneensis</name>
    <dbReference type="NCBI Taxonomy" id="2293572"/>
    <lineage>
        <taxon>Bacteria</taxon>
        <taxon>Bacillati</taxon>
        <taxon>Actinomycetota</taxon>
        <taxon>Actinomycetes</taxon>
        <taxon>Streptosporangiales</taxon>
        <taxon>Thermomonosporaceae</taxon>
        <taxon>Actinomadura</taxon>
    </lineage>
</organism>
<dbReference type="Gene3D" id="2.40.50.140">
    <property type="entry name" value="Nucleic acid-binding proteins"/>
    <property type="match status" value="1"/>
</dbReference>
<dbReference type="FunFam" id="3.40.50.300:FF:000042">
    <property type="entry name" value="Maltose/maltodextrin ABC transporter, ATP-binding protein"/>
    <property type="match status" value="1"/>
</dbReference>
<dbReference type="AlphaFoldDB" id="A0A372JEE6"/>
<protein>
    <submittedName>
        <fullName evidence="5">sn-glycerol-3-phosphate ABC transporter ATP-binding protein UgpC</fullName>
    </submittedName>
</protein>
<dbReference type="InterPro" id="IPR003439">
    <property type="entry name" value="ABC_transporter-like_ATP-bd"/>
</dbReference>
<sequence length="408" mass="43931">MAEVALRGVGKVYPDGTRAVTDLNLGIADGEFLVLVGPSGCGKTTALRMLAGLEEISEGEIAIGDRVVNRVPARDRDVAMVFQSYALYPHLSVRDNIGFGLSLRKVPKDEIRREVDRAAQILGLAEYLDKKPRNLSGGQRQRVAMGRAIVRKPQAFLMDEPLSNLDAKLRVQMRAEIARIQRDLGVTTVYVTHDQTEAMTLGDRVAVMKKGVLQQVAPPQELYDRPVNLFVAGFIGSPAMNLLQGALSGDEASPRLTVGGQTLDLPAAVFTERPALRGYLGRDVVVGIRPEDMEDADLVTAAGGGTLTSTADLVEAMGSDVLVHFTVQAARVVTEDTRELARDAGTDVLGALEDQHTDLVARFSPRTTVKAGDPVTVHVDTGRLHFFDIESGAAIWGADAGSPREDEE</sequence>
<dbReference type="InterPro" id="IPR012340">
    <property type="entry name" value="NA-bd_OB-fold"/>
</dbReference>
<evidence type="ECO:0000313" key="5">
    <source>
        <dbReference type="EMBL" id="RFU38342.1"/>
    </source>
</evidence>
<dbReference type="PANTHER" id="PTHR43875:SF1">
    <property type="entry name" value="OSMOPROTECTIVE COMPOUNDS UPTAKE ATP-BINDING PROTEIN GGTA"/>
    <property type="match status" value="1"/>
</dbReference>
<dbReference type="Gene3D" id="2.40.50.100">
    <property type="match status" value="1"/>
</dbReference>
<keyword evidence="1" id="KW-0813">Transport</keyword>
<evidence type="ECO:0000256" key="1">
    <source>
        <dbReference type="ARBA" id="ARBA00022448"/>
    </source>
</evidence>
<proteinExistence type="predicted"/>
<dbReference type="GO" id="GO:0005524">
    <property type="term" value="F:ATP binding"/>
    <property type="evidence" value="ECO:0007669"/>
    <property type="project" value="UniProtKB-KW"/>
</dbReference>
<dbReference type="InterPro" id="IPR027417">
    <property type="entry name" value="P-loop_NTPase"/>
</dbReference>
<dbReference type="CDD" id="cd03301">
    <property type="entry name" value="ABC_MalK_N"/>
    <property type="match status" value="1"/>
</dbReference>
<dbReference type="Proteomes" id="UP000261811">
    <property type="component" value="Unassembled WGS sequence"/>
</dbReference>
<evidence type="ECO:0000256" key="3">
    <source>
        <dbReference type="ARBA" id="ARBA00022840"/>
    </source>
</evidence>
<dbReference type="InterPro" id="IPR003593">
    <property type="entry name" value="AAA+_ATPase"/>
</dbReference>
<dbReference type="SMART" id="SM00382">
    <property type="entry name" value="AAA"/>
    <property type="match status" value="1"/>
</dbReference>
<reference evidence="5 6" key="1">
    <citation type="submission" date="2018-08" db="EMBL/GenBank/DDBJ databases">
        <title>Actinomadura jelena sp. nov., a novel Actinomycete isolated from soil in Chad.</title>
        <authorList>
            <person name="Shi L."/>
        </authorList>
    </citation>
    <scope>NUCLEOTIDE SEQUENCE [LARGE SCALE GENOMIC DNA]</scope>
    <source>
        <strain evidence="5 6">NEAU-G17</strain>
    </source>
</reference>
<evidence type="ECO:0000259" key="4">
    <source>
        <dbReference type="PROSITE" id="PS50893"/>
    </source>
</evidence>
<dbReference type="PROSITE" id="PS50893">
    <property type="entry name" value="ABC_TRANSPORTER_2"/>
    <property type="match status" value="1"/>
</dbReference>
<dbReference type="EMBL" id="QURH01000824">
    <property type="protein sequence ID" value="RFU38342.1"/>
    <property type="molecule type" value="Genomic_DNA"/>
</dbReference>
<keyword evidence="2" id="KW-0547">Nucleotide-binding</keyword>
<dbReference type="Pfam" id="PF00005">
    <property type="entry name" value="ABC_tran"/>
    <property type="match status" value="1"/>
</dbReference>
<dbReference type="GO" id="GO:0055052">
    <property type="term" value="C:ATP-binding cassette (ABC) transporter complex, substrate-binding subunit-containing"/>
    <property type="evidence" value="ECO:0007669"/>
    <property type="project" value="TreeGrafter"/>
</dbReference>
<evidence type="ECO:0000313" key="6">
    <source>
        <dbReference type="Proteomes" id="UP000261811"/>
    </source>
</evidence>
<dbReference type="InterPro" id="IPR047641">
    <property type="entry name" value="ABC_transpr_MalK/UgpC-like"/>
</dbReference>
<evidence type="ECO:0000256" key="2">
    <source>
        <dbReference type="ARBA" id="ARBA00022741"/>
    </source>
</evidence>
<dbReference type="PANTHER" id="PTHR43875">
    <property type="entry name" value="MALTODEXTRIN IMPORT ATP-BINDING PROTEIN MSMX"/>
    <property type="match status" value="1"/>
</dbReference>
<dbReference type="NCBIfam" id="NF008653">
    <property type="entry name" value="PRK11650.1"/>
    <property type="match status" value="1"/>
</dbReference>
<keyword evidence="6" id="KW-1185">Reference proteome</keyword>
<dbReference type="GO" id="GO:0140359">
    <property type="term" value="F:ABC-type transporter activity"/>
    <property type="evidence" value="ECO:0007669"/>
    <property type="project" value="InterPro"/>
</dbReference>
<dbReference type="SUPFAM" id="SSF52540">
    <property type="entry name" value="P-loop containing nucleoside triphosphate hydrolases"/>
    <property type="match status" value="1"/>
</dbReference>